<dbReference type="Proteomes" id="UP001322138">
    <property type="component" value="Unassembled WGS sequence"/>
</dbReference>
<dbReference type="Gene3D" id="3.30.40.10">
    <property type="entry name" value="Zinc/RING finger domain, C3HC4 (zinc finger)"/>
    <property type="match status" value="1"/>
</dbReference>
<dbReference type="Pfam" id="PF05495">
    <property type="entry name" value="zf-CHY"/>
    <property type="match status" value="1"/>
</dbReference>
<evidence type="ECO:0000313" key="9">
    <source>
        <dbReference type="EMBL" id="KAK4644836.1"/>
    </source>
</evidence>
<feature type="region of interest" description="Disordered" evidence="5">
    <location>
        <begin position="551"/>
        <end position="575"/>
    </location>
</feature>
<gene>
    <name evidence="9" type="ORF">QC761_308440</name>
</gene>
<dbReference type="PANTHER" id="PTHR21319:SF0">
    <property type="entry name" value="AND RING FINGER DOMAIN PROTEIN, PUTATIVE (AFU_ORTHOLOGUE AFUA_1G08900)-RELATED"/>
    <property type="match status" value="1"/>
</dbReference>
<dbReference type="InterPro" id="IPR008913">
    <property type="entry name" value="Znf_CHY"/>
</dbReference>
<dbReference type="InterPro" id="IPR001841">
    <property type="entry name" value="Znf_RING"/>
</dbReference>
<keyword evidence="2 4" id="KW-0863">Zinc-finger</keyword>
<dbReference type="InterPro" id="IPR037274">
    <property type="entry name" value="Znf_CHY_sf"/>
</dbReference>
<dbReference type="SUPFAM" id="SSF161245">
    <property type="entry name" value="Zinc hairpin stack"/>
    <property type="match status" value="1"/>
</dbReference>
<evidence type="ECO:0000256" key="5">
    <source>
        <dbReference type="SAM" id="MobiDB-lite"/>
    </source>
</evidence>
<protein>
    <recommendedName>
        <fullName evidence="11">RING finger and CHY zinc finger domain-containing protein</fullName>
    </recommendedName>
</protein>
<feature type="compositionally biased region" description="Low complexity" evidence="5">
    <location>
        <begin position="605"/>
        <end position="616"/>
    </location>
</feature>
<dbReference type="PROSITE" id="PS51270">
    <property type="entry name" value="ZF_CTCHY"/>
    <property type="match status" value="1"/>
</dbReference>
<feature type="compositionally biased region" description="Pro residues" evidence="5">
    <location>
        <begin position="75"/>
        <end position="94"/>
    </location>
</feature>
<accession>A0ABR0FLM0</accession>
<dbReference type="CDD" id="cd16464">
    <property type="entry name" value="RING-H2_Pirh2-like"/>
    <property type="match status" value="1"/>
</dbReference>
<dbReference type="InterPro" id="IPR017921">
    <property type="entry name" value="Znf_CTCHY"/>
</dbReference>
<dbReference type="Pfam" id="PF13639">
    <property type="entry name" value="zf-RING_2"/>
    <property type="match status" value="1"/>
</dbReference>
<dbReference type="InterPro" id="IPR037275">
    <property type="entry name" value="Znf_CTCHY_sf"/>
</dbReference>
<keyword evidence="3" id="KW-0862">Zinc</keyword>
<evidence type="ECO:0000313" key="10">
    <source>
        <dbReference type="Proteomes" id="UP001322138"/>
    </source>
</evidence>
<dbReference type="Pfam" id="PF14599">
    <property type="entry name" value="zinc_ribbon_6"/>
    <property type="match status" value="1"/>
</dbReference>
<feature type="domain" description="CHY-type" evidence="7">
    <location>
        <begin position="287"/>
        <end position="354"/>
    </location>
</feature>
<dbReference type="SMART" id="SM00184">
    <property type="entry name" value="RING"/>
    <property type="match status" value="1"/>
</dbReference>
<evidence type="ECO:0000256" key="1">
    <source>
        <dbReference type="ARBA" id="ARBA00022723"/>
    </source>
</evidence>
<evidence type="ECO:0000259" key="8">
    <source>
        <dbReference type="PROSITE" id="PS51270"/>
    </source>
</evidence>
<evidence type="ECO:0000259" key="7">
    <source>
        <dbReference type="PROSITE" id="PS51266"/>
    </source>
</evidence>
<dbReference type="Gene3D" id="2.20.28.10">
    <property type="match status" value="1"/>
</dbReference>
<dbReference type="EMBL" id="JAFFGZ010000005">
    <property type="protein sequence ID" value="KAK4644836.1"/>
    <property type="molecule type" value="Genomic_DNA"/>
</dbReference>
<keyword evidence="1" id="KW-0479">Metal-binding</keyword>
<dbReference type="InterPro" id="IPR039512">
    <property type="entry name" value="RCHY1_zinc-ribbon"/>
</dbReference>
<keyword evidence="10" id="KW-1185">Reference proteome</keyword>
<organism evidence="9 10">
    <name type="scientific">Podospora bellae-mahoneyi</name>
    <dbReference type="NCBI Taxonomy" id="2093777"/>
    <lineage>
        <taxon>Eukaryota</taxon>
        <taxon>Fungi</taxon>
        <taxon>Dikarya</taxon>
        <taxon>Ascomycota</taxon>
        <taxon>Pezizomycotina</taxon>
        <taxon>Sordariomycetes</taxon>
        <taxon>Sordariomycetidae</taxon>
        <taxon>Sordariales</taxon>
        <taxon>Podosporaceae</taxon>
        <taxon>Podospora</taxon>
    </lineage>
</organism>
<evidence type="ECO:0000256" key="3">
    <source>
        <dbReference type="ARBA" id="ARBA00022833"/>
    </source>
</evidence>
<name>A0ABR0FLM0_9PEZI</name>
<dbReference type="SUPFAM" id="SSF161219">
    <property type="entry name" value="CHY zinc finger-like"/>
    <property type="match status" value="1"/>
</dbReference>
<reference evidence="9 10" key="1">
    <citation type="journal article" date="2023" name="bioRxiv">
        <title>High-quality genome assemblies of four members of thePodospora anserinaspecies complex.</title>
        <authorList>
            <person name="Ament-Velasquez S.L."/>
            <person name="Vogan A.A."/>
            <person name="Wallerman O."/>
            <person name="Hartmann F."/>
            <person name="Gautier V."/>
            <person name="Silar P."/>
            <person name="Giraud T."/>
            <person name="Johannesson H."/>
        </authorList>
    </citation>
    <scope>NUCLEOTIDE SEQUENCE [LARGE SCALE GENOMIC DNA]</scope>
    <source>
        <strain evidence="9 10">CBS 112042</strain>
    </source>
</reference>
<evidence type="ECO:0000256" key="4">
    <source>
        <dbReference type="PROSITE-ProRule" id="PRU00601"/>
    </source>
</evidence>
<feature type="domain" description="CTCHY-type" evidence="8">
    <location>
        <begin position="356"/>
        <end position="420"/>
    </location>
</feature>
<sequence>MTSLVSEFIITPVLRQARRFSSSFATEERPASRHNRQRSVEESTSVPENAIMEDDQDVVMVERNAGETSSSPVPAIAPAPAPPPESTPPPPTSLPTPTTNAVSSSPSQAEGMLRNTPEVTVVPSTLSARQPSSHAPSAPPRTASDAADGPRQANIIRRDPLPEDDGMGELRKKIRSIQEMDIAQNLKAQLVHQLLTEKYTLAQQKNGLLKSTIRPESPMGRAIVPDQNASPESFGALQALKAWNPLSTESAPLELPLTAEDLKPTYAPAVMMDQDGEVESPASDGPQEKRHLGCNHYRRNVKLQCATCERWYTCRMCHDAVEDHVLPRQQTKHMLCMLCGCAQKASDTCARCGESAANYYCGICKLWNDDPNKPIYHCSDCGLCRVGQGLGKDFFHCKKCMACISMTGEHKCIERSIDCDCPICGDYLFNSMKTVVFMQCGHSIHKRCFEMHMETSYRCPICSKSCVNMETQFRNFDLAILAQPMPPEYIDARAIISCNDCSAKSQTTYHWLGLKCSLCNSYNTIQRQLLNMPNGTNQELPTQQMERRLEQLQEEASQRQEQRQLTQPATLNPGHEREAVTFTALPASNAGPLAAGSQPPGQEEPPIFSLSLPSRSSTPLPAYEVIERARREQEARAQRLGGLPESLGNGIDVSPPAATIAASNNTPLTEHELVVAGLLPAPSVQPQQPQHQHQHHRQLTPEELIDLVQVRDGEADDDDDDEDEDTFLDLFWGRDRELDRIPNAGTAFTSLGSPGGAAVNEEEEDSSSCDDLSSEEEEEEEDDDDENEIVLLGHR</sequence>
<dbReference type="PANTHER" id="PTHR21319">
    <property type="entry name" value="RING FINGER AND CHY ZINC FINGER DOMAIN-CONTAINING PROTEIN 1"/>
    <property type="match status" value="1"/>
</dbReference>
<feature type="compositionally biased region" description="Basic and acidic residues" evidence="5">
    <location>
        <begin position="551"/>
        <end position="562"/>
    </location>
</feature>
<feature type="region of interest" description="Disordered" evidence="5">
    <location>
        <begin position="21"/>
        <end position="167"/>
    </location>
</feature>
<feature type="compositionally biased region" description="Acidic residues" evidence="5">
    <location>
        <begin position="760"/>
        <end position="788"/>
    </location>
</feature>
<dbReference type="InterPro" id="IPR013083">
    <property type="entry name" value="Znf_RING/FYVE/PHD"/>
</dbReference>
<dbReference type="RefSeq" id="XP_062733812.1">
    <property type="nucleotide sequence ID" value="XM_062877987.1"/>
</dbReference>
<evidence type="ECO:0000259" key="6">
    <source>
        <dbReference type="PROSITE" id="PS50089"/>
    </source>
</evidence>
<feature type="compositionally biased region" description="Polar residues" evidence="5">
    <location>
        <begin position="122"/>
        <end position="135"/>
    </location>
</feature>
<dbReference type="PROSITE" id="PS50089">
    <property type="entry name" value="ZF_RING_2"/>
    <property type="match status" value="1"/>
</dbReference>
<dbReference type="GeneID" id="87897469"/>
<feature type="domain" description="RING-type" evidence="6">
    <location>
        <begin position="421"/>
        <end position="463"/>
    </location>
</feature>
<dbReference type="SUPFAM" id="SSF57850">
    <property type="entry name" value="RING/U-box"/>
    <property type="match status" value="1"/>
</dbReference>
<evidence type="ECO:0000256" key="2">
    <source>
        <dbReference type="ARBA" id="ARBA00022771"/>
    </source>
</evidence>
<feature type="region of interest" description="Disordered" evidence="5">
    <location>
        <begin position="588"/>
        <end position="616"/>
    </location>
</feature>
<evidence type="ECO:0008006" key="11">
    <source>
        <dbReference type="Google" id="ProtNLM"/>
    </source>
</evidence>
<proteinExistence type="predicted"/>
<comment type="caution">
    <text evidence="9">The sequence shown here is derived from an EMBL/GenBank/DDBJ whole genome shotgun (WGS) entry which is preliminary data.</text>
</comment>
<dbReference type="PROSITE" id="PS51266">
    <property type="entry name" value="ZF_CHY"/>
    <property type="match status" value="1"/>
</dbReference>
<feature type="region of interest" description="Disordered" evidence="5">
    <location>
        <begin position="744"/>
        <end position="795"/>
    </location>
</feature>